<keyword evidence="2" id="KW-1185">Reference proteome</keyword>
<name>A0ACC0WFI1_9STRA</name>
<dbReference type="Proteomes" id="UP001163321">
    <property type="component" value="Chromosome 13"/>
</dbReference>
<protein>
    <submittedName>
        <fullName evidence="1">Uncharacterized protein</fullName>
    </submittedName>
</protein>
<proteinExistence type="predicted"/>
<evidence type="ECO:0000313" key="1">
    <source>
        <dbReference type="EMBL" id="KAI9917574.1"/>
    </source>
</evidence>
<sequence length="232" mass="26382">MQGNQIENHFNFEDYPYYYMNSFSASRFVDDGGDAYCCDDIKKNRVDMDDEAARYEDKNERSSSDCRQVLGFSRSTHDSTSSELDGEALALRRALLDESREGNLSAFVGSRQEQSFDPDSELVESLVYMGFSQPPVLRVLREIQVNNVELEMEWLLRHLEDEDDAIDDSQHYVAQNDGGASAAVNLCQEKEAAGGKEMKEDLQTLYCSLRDNFEAECFQILRVQATKIKATT</sequence>
<dbReference type="EMBL" id="CM047592">
    <property type="protein sequence ID" value="KAI9917574.1"/>
    <property type="molecule type" value="Genomic_DNA"/>
</dbReference>
<evidence type="ECO:0000313" key="2">
    <source>
        <dbReference type="Proteomes" id="UP001163321"/>
    </source>
</evidence>
<gene>
    <name evidence="1" type="ORF">PsorP6_013059</name>
</gene>
<reference evidence="1 2" key="1">
    <citation type="journal article" date="2022" name="bioRxiv">
        <title>The genome of the oomycete Peronosclerospora sorghi, a cosmopolitan pathogen of maize and sorghum, is inflated with dispersed pseudogenes.</title>
        <authorList>
            <person name="Fletcher K."/>
            <person name="Martin F."/>
            <person name="Isakeit T."/>
            <person name="Cavanaugh K."/>
            <person name="Magill C."/>
            <person name="Michelmore R."/>
        </authorList>
    </citation>
    <scope>NUCLEOTIDE SEQUENCE [LARGE SCALE GENOMIC DNA]</scope>
    <source>
        <strain evidence="1">P6</strain>
    </source>
</reference>
<comment type="caution">
    <text evidence="1">The sequence shown here is derived from an EMBL/GenBank/DDBJ whole genome shotgun (WGS) entry which is preliminary data.</text>
</comment>
<organism evidence="1 2">
    <name type="scientific">Peronosclerospora sorghi</name>
    <dbReference type="NCBI Taxonomy" id="230839"/>
    <lineage>
        <taxon>Eukaryota</taxon>
        <taxon>Sar</taxon>
        <taxon>Stramenopiles</taxon>
        <taxon>Oomycota</taxon>
        <taxon>Peronosporomycetes</taxon>
        <taxon>Peronosporales</taxon>
        <taxon>Peronosporaceae</taxon>
        <taxon>Peronosclerospora</taxon>
    </lineage>
</organism>
<accession>A0ACC0WFI1</accession>